<dbReference type="Pfam" id="PF01569">
    <property type="entry name" value="PAP2"/>
    <property type="match status" value="1"/>
</dbReference>
<feature type="transmembrane region" description="Helical" evidence="6">
    <location>
        <begin position="115"/>
        <end position="134"/>
    </location>
</feature>
<keyword evidence="3 6" id="KW-0812">Transmembrane</keyword>
<feature type="non-terminal residue" evidence="8">
    <location>
        <position position="1"/>
    </location>
</feature>
<evidence type="ECO:0000313" key="9">
    <source>
        <dbReference type="Proteomes" id="UP000053890"/>
    </source>
</evidence>
<evidence type="ECO:0000313" key="8">
    <source>
        <dbReference type="EMBL" id="KPV75115.1"/>
    </source>
</evidence>
<dbReference type="PANTHER" id="PTHR10165:SF35">
    <property type="entry name" value="RE23632P"/>
    <property type="match status" value="1"/>
</dbReference>
<evidence type="ECO:0000256" key="1">
    <source>
        <dbReference type="ARBA" id="ARBA00004141"/>
    </source>
</evidence>
<dbReference type="AlphaFoldDB" id="A0A194S3N2"/>
<dbReference type="Gene3D" id="1.20.144.10">
    <property type="entry name" value="Phosphatidic acid phosphatase type 2/haloperoxidase"/>
    <property type="match status" value="1"/>
</dbReference>
<comment type="subcellular location">
    <subcellularLocation>
        <location evidence="1">Membrane</location>
        <topology evidence="1">Multi-pass membrane protein</topology>
    </subcellularLocation>
</comment>
<gene>
    <name evidence="8" type="ORF">RHOBADRAFT_2632</name>
</gene>
<dbReference type="InterPro" id="IPR036938">
    <property type="entry name" value="PAP2/HPO_sf"/>
</dbReference>
<feature type="transmembrane region" description="Helical" evidence="6">
    <location>
        <begin position="80"/>
        <end position="103"/>
    </location>
</feature>
<dbReference type="STRING" id="578459.A0A194S3N2"/>
<dbReference type="PANTHER" id="PTHR10165">
    <property type="entry name" value="LIPID PHOSPHATE PHOSPHATASE"/>
    <property type="match status" value="1"/>
</dbReference>
<keyword evidence="4 6" id="KW-1133">Transmembrane helix</keyword>
<dbReference type="GeneID" id="28973191"/>
<protein>
    <recommendedName>
        <fullName evidence="7">Phosphatidic acid phosphatase type 2/haloperoxidase domain-containing protein</fullName>
    </recommendedName>
</protein>
<proteinExistence type="inferred from homology"/>
<feature type="non-terminal residue" evidence="8">
    <location>
        <position position="169"/>
    </location>
</feature>
<dbReference type="GO" id="GO:0006644">
    <property type="term" value="P:phospholipid metabolic process"/>
    <property type="evidence" value="ECO:0007669"/>
    <property type="project" value="InterPro"/>
</dbReference>
<evidence type="ECO:0000259" key="7">
    <source>
        <dbReference type="SMART" id="SM00014"/>
    </source>
</evidence>
<accession>A0A194S3N2</accession>
<evidence type="ECO:0000256" key="4">
    <source>
        <dbReference type="ARBA" id="ARBA00022989"/>
    </source>
</evidence>
<feature type="transmembrane region" description="Helical" evidence="6">
    <location>
        <begin position="146"/>
        <end position="164"/>
    </location>
</feature>
<evidence type="ECO:0000256" key="3">
    <source>
        <dbReference type="ARBA" id="ARBA00022692"/>
    </source>
</evidence>
<dbReference type="SUPFAM" id="SSF48317">
    <property type="entry name" value="Acid phosphatase/Vanadium-dependent haloperoxidase"/>
    <property type="match status" value="1"/>
</dbReference>
<dbReference type="GO" id="GO:0046839">
    <property type="term" value="P:phospholipid dephosphorylation"/>
    <property type="evidence" value="ECO:0007669"/>
    <property type="project" value="TreeGrafter"/>
</dbReference>
<dbReference type="GO" id="GO:0008195">
    <property type="term" value="F:phosphatidate phosphatase activity"/>
    <property type="evidence" value="ECO:0007669"/>
    <property type="project" value="TreeGrafter"/>
</dbReference>
<dbReference type="EMBL" id="KQ474078">
    <property type="protein sequence ID" value="KPV75115.1"/>
    <property type="molecule type" value="Genomic_DNA"/>
</dbReference>
<feature type="domain" description="Phosphatidic acid phosphatase type 2/haloperoxidase" evidence="7">
    <location>
        <begin position="16"/>
        <end position="161"/>
    </location>
</feature>
<comment type="similarity">
    <text evidence="2">Belongs to the PA-phosphatase related phosphoesterase family.</text>
</comment>
<dbReference type="InterPro" id="IPR000326">
    <property type="entry name" value="PAP2/HPO"/>
</dbReference>
<dbReference type="RefSeq" id="XP_018271164.1">
    <property type="nucleotide sequence ID" value="XM_018412742.1"/>
</dbReference>
<evidence type="ECO:0000256" key="6">
    <source>
        <dbReference type="SAM" id="Phobius"/>
    </source>
</evidence>
<dbReference type="Proteomes" id="UP000053890">
    <property type="component" value="Unassembled WGS sequence"/>
</dbReference>
<sequence length="169" mass="18301">LVVGGLVKHSLHDVHHGLLVLSSSRAIMRLVVESLKNRVGRLRPDFFSRCAWDATAHACMGPVGLVKDGRRSFPSGHSSTAWQGLLVLALYLAGKNGAFAFAAPFPRSGVLQSRLLRLSLVVAPLFLAGWICVTRLEDHYHHPTDVLTGSLLGALSALVAYSTYYPSPF</sequence>
<dbReference type="OMA" id="FLARCKW"/>
<dbReference type="OrthoDB" id="10030083at2759"/>
<keyword evidence="5 6" id="KW-0472">Membrane</keyword>
<evidence type="ECO:0000256" key="5">
    <source>
        <dbReference type="ARBA" id="ARBA00023136"/>
    </source>
</evidence>
<name>A0A194S3N2_RHOGW</name>
<keyword evidence="9" id="KW-1185">Reference proteome</keyword>
<organism evidence="8 9">
    <name type="scientific">Rhodotorula graminis (strain WP1)</name>
    <dbReference type="NCBI Taxonomy" id="578459"/>
    <lineage>
        <taxon>Eukaryota</taxon>
        <taxon>Fungi</taxon>
        <taxon>Dikarya</taxon>
        <taxon>Basidiomycota</taxon>
        <taxon>Pucciniomycotina</taxon>
        <taxon>Microbotryomycetes</taxon>
        <taxon>Sporidiobolales</taxon>
        <taxon>Sporidiobolaceae</taxon>
        <taxon>Rhodotorula</taxon>
    </lineage>
</organism>
<evidence type="ECO:0000256" key="2">
    <source>
        <dbReference type="ARBA" id="ARBA00008816"/>
    </source>
</evidence>
<dbReference type="GO" id="GO:0016020">
    <property type="term" value="C:membrane"/>
    <property type="evidence" value="ECO:0007669"/>
    <property type="project" value="UniProtKB-SubCell"/>
</dbReference>
<dbReference type="SMART" id="SM00014">
    <property type="entry name" value="acidPPc"/>
    <property type="match status" value="1"/>
</dbReference>
<reference evidence="8 9" key="1">
    <citation type="journal article" date="2015" name="Front. Microbiol.">
        <title>Genome sequence of the plant growth promoting endophytic yeast Rhodotorula graminis WP1.</title>
        <authorList>
            <person name="Firrincieli A."/>
            <person name="Otillar R."/>
            <person name="Salamov A."/>
            <person name="Schmutz J."/>
            <person name="Khan Z."/>
            <person name="Redman R.S."/>
            <person name="Fleck N.D."/>
            <person name="Lindquist E."/>
            <person name="Grigoriev I.V."/>
            <person name="Doty S.L."/>
        </authorList>
    </citation>
    <scope>NUCLEOTIDE SEQUENCE [LARGE SCALE GENOMIC DNA]</scope>
    <source>
        <strain evidence="8 9">WP1</strain>
    </source>
</reference>
<dbReference type="InterPro" id="IPR043216">
    <property type="entry name" value="PAP-like"/>
</dbReference>